<dbReference type="EMBL" id="CP031148">
    <property type="protein sequence ID" value="AXG10179.1"/>
    <property type="molecule type" value="Genomic_DNA"/>
</dbReference>
<keyword evidence="1" id="KW-0812">Transmembrane</keyword>
<evidence type="ECO:0000313" key="2">
    <source>
        <dbReference type="EMBL" id="AXG06805.1"/>
    </source>
</evidence>
<feature type="transmembrane region" description="Helical" evidence="1">
    <location>
        <begin position="7"/>
        <end position="28"/>
    </location>
</feature>
<reference evidence="2 5" key="2">
    <citation type="submission" date="2018-07" db="EMBL/GenBank/DDBJ databases">
        <title>Genome sequences of Haloplanus sp. CBA1113.</title>
        <authorList>
            <person name="Kim Y.B."/>
            <person name="Roh S.W."/>
        </authorList>
    </citation>
    <scope>NUCLEOTIDE SEQUENCE [LARGE SCALE GENOMIC DNA]</scope>
    <source>
        <strain evidence="2 5">CBA1113</strain>
    </source>
</reference>
<proteinExistence type="predicted"/>
<name>A0A345E3N3_9EURY</name>
<accession>A0A345EDA7</accession>
<dbReference type="KEGG" id="haq:DU484_10140"/>
<evidence type="ECO:0000313" key="3">
    <source>
        <dbReference type="EMBL" id="AXG10179.1"/>
    </source>
</evidence>
<dbReference type="EMBL" id="CP031150">
    <property type="protein sequence ID" value="AXG06805.1"/>
    <property type="molecule type" value="Genomic_DNA"/>
</dbReference>
<evidence type="ECO:0000313" key="5">
    <source>
        <dbReference type="Proteomes" id="UP000253273"/>
    </source>
</evidence>
<dbReference type="Proteomes" id="UP000252985">
    <property type="component" value="Chromosome"/>
</dbReference>
<dbReference type="GeneID" id="37287340"/>
<protein>
    <recommendedName>
        <fullName evidence="6">DUF1772 domain-containing protein</fullName>
    </recommendedName>
</protein>
<reference evidence="3 4" key="1">
    <citation type="submission" date="2018-07" db="EMBL/GenBank/DDBJ databases">
        <title>Genome sequences of Haloplanus sp. CBA1112.</title>
        <authorList>
            <person name="Kim Y.B."/>
            <person name="Roh S.W."/>
        </authorList>
    </citation>
    <scope>NUCLEOTIDE SEQUENCE [LARGE SCALE GENOMIC DNA]</scope>
    <source>
        <strain evidence="3 4">CBA1112</strain>
    </source>
</reference>
<keyword evidence="5" id="KW-1185">Reference proteome</keyword>
<evidence type="ECO:0008006" key="6">
    <source>
        <dbReference type="Google" id="ProtNLM"/>
    </source>
</evidence>
<keyword evidence="1" id="KW-1133">Transmembrane helix</keyword>
<dbReference type="Proteomes" id="UP000253273">
    <property type="component" value="Chromosome"/>
</dbReference>
<keyword evidence="1" id="KW-0472">Membrane</keyword>
<organism evidence="2 5">
    <name type="scientific">Haloplanus rubicundus</name>
    <dbReference type="NCBI Taxonomy" id="1547898"/>
    <lineage>
        <taxon>Archaea</taxon>
        <taxon>Methanobacteriati</taxon>
        <taxon>Methanobacteriota</taxon>
        <taxon>Stenosarchaea group</taxon>
        <taxon>Halobacteria</taxon>
        <taxon>Halobacteriales</taxon>
        <taxon>Haloferacaceae</taxon>
        <taxon>Haloplanus</taxon>
    </lineage>
</organism>
<sequence length="80" mass="8784">MVAVANALRLLGSALGALGGALVFVEFFQMPNYVEYNPEFQDYRIDTNRADVREHTWIGRVGGLCLSLGFALLFVATFLG</sequence>
<dbReference type="OrthoDB" id="342185at2157"/>
<evidence type="ECO:0000313" key="4">
    <source>
        <dbReference type="Proteomes" id="UP000252985"/>
    </source>
</evidence>
<evidence type="ECO:0000256" key="1">
    <source>
        <dbReference type="SAM" id="Phobius"/>
    </source>
</evidence>
<accession>A0A345E3N3</accession>
<dbReference type="KEGG" id="haj:DU500_10385"/>
<dbReference type="RefSeq" id="WP_114585939.1">
    <property type="nucleotide sequence ID" value="NZ_CP031148.1"/>
</dbReference>
<feature type="transmembrane region" description="Helical" evidence="1">
    <location>
        <begin position="57"/>
        <end position="79"/>
    </location>
</feature>
<gene>
    <name evidence="3" type="ORF">DU484_10140</name>
    <name evidence="2" type="ORF">DU500_10385</name>
</gene>
<dbReference type="AlphaFoldDB" id="A0A345E3N3"/>